<comment type="caution">
    <text evidence="7">The sequence shown here is derived from an EMBL/GenBank/DDBJ whole genome shotgun (WGS) entry which is preliminary data.</text>
</comment>
<feature type="region of interest" description="Disordered" evidence="5">
    <location>
        <begin position="75"/>
        <end position="119"/>
    </location>
</feature>
<organism evidence="7 8">
    <name type="scientific">Nocardioides gansuensis</name>
    <dbReference type="NCBI Taxonomy" id="2138300"/>
    <lineage>
        <taxon>Bacteria</taxon>
        <taxon>Bacillati</taxon>
        <taxon>Actinomycetota</taxon>
        <taxon>Actinomycetes</taxon>
        <taxon>Propionibacteriales</taxon>
        <taxon>Nocardioidaceae</taxon>
        <taxon>Nocardioides</taxon>
    </lineage>
</organism>
<accession>A0A2T8F584</accession>
<keyword evidence="2" id="KW-0731">Sigma factor</keyword>
<dbReference type="Gene3D" id="1.10.1740.10">
    <property type="match status" value="1"/>
</dbReference>
<evidence type="ECO:0000256" key="5">
    <source>
        <dbReference type="SAM" id="MobiDB-lite"/>
    </source>
</evidence>
<proteinExistence type="predicted"/>
<sequence>MQAQDEAEYAELVAAVTHRLHRMAYAICGDRPLAEDAVQAAFVSAYRTWPRVRDADSSEAYLRKMVVNQLMSWRRRKSWSTTSAMGRGTEPSRPSHENESSSTRGSGRRWATCRRGSVP</sequence>
<dbReference type="GO" id="GO:0016987">
    <property type="term" value="F:sigma factor activity"/>
    <property type="evidence" value="ECO:0007669"/>
    <property type="project" value="UniProtKB-KW"/>
</dbReference>
<gene>
    <name evidence="7" type="ORF">DDE18_20975</name>
</gene>
<dbReference type="SUPFAM" id="SSF88946">
    <property type="entry name" value="Sigma2 domain of RNA polymerase sigma factors"/>
    <property type="match status" value="1"/>
</dbReference>
<dbReference type="Proteomes" id="UP000246018">
    <property type="component" value="Unassembled WGS sequence"/>
</dbReference>
<keyword evidence="3" id="KW-0238">DNA-binding</keyword>
<dbReference type="GO" id="GO:0003677">
    <property type="term" value="F:DNA binding"/>
    <property type="evidence" value="ECO:0007669"/>
    <property type="project" value="UniProtKB-KW"/>
</dbReference>
<name>A0A2T8F584_9ACTN</name>
<dbReference type="GO" id="GO:0006352">
    <property type="term" value="P:DNA-templated transcription initiation"/>
    <property type="evidence" value="ECO:0007669"/>
    <property type="project" value="InterPro"/>
</dbReference>
<protein>
    <recommendedName>
        <fullName evidence="6">RNA polymerase sigma-70 region 2 domain-containing protein</fullName>
    </recommendedName>
</protein>
<keyword evidence="4" id="KW-0804">Transcription</keyword>
<evidence type="ECO:0000256" key="3">
    <source>
        <dbReference type="ARBA" id="ARBA00023125"/>
    </source>
</evidence>
<dbReference type="PANTHER" id="PTHR43133">
    <property type="entry name" value="RNA POLYMERASE ECF-TYPE SIGMA FACTO"/>
    <property type="match status" value="1"/>
</dbReference>
<dbReference type="AlphaFoldDB" id="A0A2T8F584"/>
<evidence type="ECO:0000313" key="7">
    <source>
        <dbReference type="EMBL" id="PVG80859.1"/>
    </source>
</evidence>
<evidence type="ECO:0000259" key="6">
    <source>
        <dbReference type="Pfam" id="PF04542"/>
    </source>
</evidence>
<evidence type="ECO:0000256" key="4">
    <source>
        <dbReference type="ARBA" id="ARBA00023163"/>
    </source>
</evidence>
<dbReference type="Pfam" id="PF04542">
    <property type="entry name" value="Sigma70_r2"/>
    <property type="match status" value="1"/>
</dbReference>
<evidence type="ECO:0000256" key="1">
    <source>
        <dbReference type="ARBA" id="ARBA00023015"/>
    </source>
</evidence>
<dbReference type="InterPro" id="IPR007627">
    <property type="entry name" value="RNA_pol_sigma70_r2"/>
</dbReference>
<keyword evidence="1" id="KW-0805">Transcription regulation</keyword>
<dbReference type="InterPro" id="IPR039425">
    <property type="entry name" value="RNA_pol_sigma-70-like"/>
</dbReference>
<dbReference type="EMBL" id="QDGZ01000012">
    <property type="protein sequence ID" value="PVG80859.1"/>
    <property type="molecule type" value="Genomic_DNA"/>
</dbReference>
<dbReference type="InterPro" id="IPR013325">
    <property type="entry name" value="RNA_pol_sigma_r2"/>
</dbReference>
<evidence type="ECO:0000256" key="2">
    <source>
        <dbReference type="ARBA" id="ARBA00023082"/>
    </source>
</evidence>
<dbReference type="PANTHER" id="PTHR43133:SF50">
    <property type="entry name" value="ECF RNA POLYMERASE SIGMA FACTOR SIGM"/>
    <property type="match status" value="1"/>
</dbReference>
<feature type="domain" description="RNA polymerase sigma-70 region 2" evidence="6">
    <location>
        <begin position="12"/>
        <end position="79"/>
    </location>
</feature>
<keyword evidence="8" id="KW-1185">Reference proteome</keyword>
<evidence type="ECO:0000313" key="8">
    <source>
        <dbReference type="Proteomes" id="UP000246018"/>
    </source>
</evidence>
<reference evidence="7 8" key="1">
    <citation type="submission" date="2018-04" db="EMBL/GenBank/DDBJ databases">
        <title>Genome of Nocardioides gansuensis WSJ-1.</title>
        <authorList>
            <person name="Wu S."/>
            <person name="Wang G."/>
        </authorList>
    </citation>
    <scope>NUCLEOTIDE SEQUENCE [LARGE SCALE GENOMIC DNA]</scope>
    <source>
        <strain evidence="7 8">WSJ-1</strain>
    </source>
</reference>
<dbReference type="OrthoDB" id="3688906at2"/>